<dbReference type="AlphaFoldDB" id="A0AAV4VMY7"/>
<keyword evidence="2" id="KW-1185">Reference proteome</keyword>
<evidence type="ECO:0000313" key="2">
    <source>
        <dbReference type="Proteomes" id="UP001054837"/>
    </source>
</evidence>
<proteinExistence type="predicted"/>
<dbReference type="Proteomes" id="UP001054837">
    <property type="component" value="Unassembled WGS sequence"/>
</dbReference>
<evidence type="ECO:0000313" key="1">
    <source>
        <dbReference type="EMBL" id="GIY71159.1"/>
    </source>
</evidence>
<protein>
    <submittedName>
        <fullName evidence="1">Uncharacterized protein</fullName>
    </submittedName>
</protein>
<accession>A0AAV4VMY7</accession>
<comment type="caution">
    <text evidence="1">The sequence shown here is derived from an EMBL/GenBank/DDBJ whole genome shotgun (WGS) entry which is preliminary data.</text>
</comment>
<name>A0AAV4VMY7_9ARAC</name>
<dbReference type="EMBL" id="BPLQ01013294">
    <property type="protein sequence ID" value="GIY71159.1"/>
    <property type="molecule type" value="Genomic_DNA"/>
</dbReference>
<gene>
    <name evidence="1" type="ORF">CDAR_472241</name>
</gene>
<reference evidence="1 2" key="1">
    <citation type="submission" date="2021-06" db="EMBL/GenBank/DDBJ databases">
        <title>Caerostris darwini draft genome.</title>
        <authorList>
            <person name="Kono N."/>
            <person name="Arakawa K."/>
        </authorList>
    </citation>
    <scope>NUCLEOTIDE SEQUENCE [LARGE SCALE GENOMIC DNA]</scope>
</reference>
<organism evidence="1 2">
    <name type="scientific">Caerostris darwini</name>
    <dbReference type="NCBI Taxonomy" id="1538125"/>
    <lineage>
        <taxon>Eukaryota</taxon>
        <taxon>Metazoa</taxon>
        <taxon>Ecdysozoa</taxon>
        <taxon>Arthropoda</taxon>
        <taxon>Chelicerata</taxon>
        <taxon>Arachnida</taxon>
        <taxon>Araneae</taxon>
        <taxon>Araneomorphae</taxon>
        <taxon>Entelegynae</taxon>
        <taxon>Araneoidea</taxon>
        <taxon>Araneidae</taxon>
        <taxon>Caerostris</taxon>
    </lineage>
</organism>
<sequence length="98" mass="10007">MFCCCDVGLVVCSMSNVKWSVILRKDDGGPTLLLLPRGLLLLHPGVFRHGHPGVAVGVLGVVGDGLRAGGRGHAADASAGRLRLGRGGAQALRRAAGD</sequence>